<keyword evidence="4 6" id="KW-1133">Transmembrane helix</keyword>
<evidence type="ECO:0000313" key="7">
    <source>
        <dbReference type="EMBL" id="MCK8787049.1"/>
    </source>
</evidence>
<feature type="transmembrane region" description="Helical" evidence="6">
    <location>
        <begin position="172"/>
        <end position="189"/>
    </location>
</feature>
<keyword evidence="8" id="KW-1185">Reference proteome</keyword>
<comment type="subcellular location">
    <subcellularLocation>
        <location evidence="1">Cell membrane</location>
        <topology evidence="1">Multi-pass membrane protein</topology>
    </subcellularLocation>
</comment>
<dbReference type="AlphaFoldDB" id="A0A9X2BYL3"/>
<dbReference type="CDD" id="cd06581">
    <property type="entry name" value="TM_PBP1_LivM_like"/>
    <property type="match status" value="1"/>
</dbReference>
<dbReference type="PANTHER" id="PTHR30482:SF17">
    <property type="entry name" value="ABC TRANSPORTER ATP-BINDING PROTEIN"/>
    <property type="match status" value="1"/>
</dbReference>
<dbReference type="InterPro" id="IPR043428">
    <property type="entry name" value="LivM-like"/>
</dbReference>
<reference evidence="7" key="1">
    <citation type="submission" date="2022-04" db="EMBL/GenBank/DDBJ databases">
        <title>Roseomonas acroporae sp. nov., isolated from coral Acropora digitifera.</title>
        <authorList>
            <person name="Sun H."/>
        </authorList>
    </citation>
    <scope>NUCLEOTIDE SEQUENCE</scope>
    <source>
        <strain evidence="7">NAR14</strain>
    </source>
</reference>
<dbReference type="PANTHER" id="PTHR30482">
    <property type="entry name" value="HIGH-AFFINITY BRANCHED-CHAIN AMINO ACID TRANSPORT SYSTEM PERMEASE"/>
    <property type="match status" value="1"/>
</dbReference>
<protein>
    <submittedName>
        <fullName evidence="7">Branched-chain amino acid ABC transporter permease</fullName>
    </submittedName>
</protein>
<evidence type="ECO:0000256" key="6">
    <source>
        <dbReference type="SAM" id="Phobius"/>
    </source>
</evidence>
<feature type="transmembrane region" description="Helical" evidence="6">
    <location>
        <begin position="129"/>
        <end position="152"/>
    </location>
</feature>
<evidence type="ECO:0000256" key="3">
    <source>
        <dbReference type="ARBA" id="ARBA00022692"/>
    </source>
</evidence>
<comment type="caution">
    <text evidence="7">The sequence shown here is derived from an EMBL/GenBank/DDBJ whole genome shotgun (WGS) entry which is preliminary data.</text>
</comment>
<keyword evidence="2" id="KW-1003">Cell membrane</keyword>
<dbReference type="Proteomes" id="UP001139516">
    <property type="component" value="Unassembled WGS sequence"/>
</dbReference>
<dbReference type="GO" id="GO:0005886">
    <property type="term" value="C:plasma membrane"/>
    <property type="evidence" value="ECO:0007669"/>
    <property type="project" value="UniProtKB-SubCell"/>
</dbReference>
<dbReference type="InterPro" id="IPR001851">
    <property type="entry name" value="ABC_transp_permease"/>
</dbReference>
<organism evidence="7 8">
    <name type="scientific">Roseomonas acroporae</name>
    <dbReference type="NCBI Taxonomy" id="2937791"/>
    <lineage>
        <taxon>Bacteria</taxon>
        <taxon>Pseudomonadati</taxon>
        <taxon>Pseudomonadota</taxon>
        <taxon>Alphaproteobacteria</taxon>
        <taxon>Acetobacterales</taxon>
        <taxon>Roseomonadaceae</taxon>
        <taxon>Roseomonas</taxon>
    </lineage>
</organism>
<dbReference type="GO" id="GO:0015658">
    <property type="term" value="F:branched-chain amino acid transmembrane transporter activity"/>
    <property type="evidence" value="ECO:0007669"/>
    <property type="project" value="InterPro"/>
</dbReference>
<name>A0A9X2BYL3_9PROT</name>
<dbReference type="EMBL" id="JALPRX010000104">
    <property type="protein sequence ID" value="MCK8787049.1"/>
    <property type="molecule type" value="Genomic_DNA"/>
</dbReference>
<feature type="transmembrane region" description="Helical" evidence="6">
    <location>
        <begin position="40"/>
        <end position="59"/>
    </location>
</feature>
<feature type="transmembrane region" description="Helical" evidence="6">
    <location>
        <begin position="224"/>
        <end position="242"/>
    </location>
</feature>
<feature type="transmembrane region" description="Helical" evidence="6">
    <location>
        <begin position="66"/>
        <end position="83"/>
    </location>
</feature>
<proteinExistence type="predicted"/>
<keyword evidence="5 6" id="KW-0472">Membrane</keyword>
<dbReference type="RefSeq" id="WP_248669104.1">
    <property type="nucleotide sequence ID" value="NZ_JALPRX010000104.1"/>
</dbReference>
<feature type="transmembrane region" description="Helical" evidence="6">
    <location>
        <begin position="103"/>
        <end position="122"/>
    </location>
</feature>
<feature type="transmembrane region" description="Helical" evidence="6">
    <location>
        <begin position="262"/>
        <end position="286"/>
    </location>
</feature>
<evidence type="ECO:0000256" key="4">
    <source>
        <dbReference type="ARBA" id="ARBA00022989"/>
    </source>
</evidence>
<sequence length="347" mass="36326">MREHPARERAALLLLLAAAALLPFLATALGSPATVPLASRIVIYGIAAASLNLILGHGGLVSFGHAAFYGLGGYTVGILYAHLAPGDPFLGLIPGSNQLAVTLPAALLVGGLGAAAIGALSLRTSGVQFIMITLAFAQMLYFLFASLSAYGGDDGLSVRRPNLLGPLNLRDPATMYWVALGALALWLAFQRRLVRSRFGRVLEGIRQNEARVVASGIRPYPYKLAAFVIAGMGAALAGALMVNAMRFVSPDMLHWTKSGELMVMVILGGIGTLLGPVLGALALVVLETGLTALTENWQVVLGPILVVVVLFSQGGLAALFRRRPASDAPGAAGGRLPRLLSWRRRHG</sequence>
<evidence type="ECO:0000256" key="2">
    <source>
        <dbReference type="ARBA" id="ARBA00022475"/>
    </source>
</evidence>
<evidence type="ECO:0000256" key="1">
    <source>
        <dbReference type="ARBA" id="ARBA00004651"/>
    </source>
</evidence>
<dbReference type="Pfam" id="PF02653">
    <property type="entry name" value="BPD_transp_2"/>
    <property type="match status" value="1"/>
</dbReference>
<evidence type="ECO:0000313" key="8">
    <source>
        <dbReference type="Proteomes" id="UP001139516"/>
    </source>
</evidence>
<gene>
    <name evidence="7" type="ORF">M0638_21985</name>
</gene>
<feature type="transmembrane region" description="Helical" evidence="6">
    <location>
        <begin position="298"/>
        <end position="320"/>
    </location>
</feature>
<keyword evidence="3 6" id="KW-0812">Transmembrane</keyword>
<accession>A0A9X2BYL3</accession>
<evidence type="ECO:0000256" key="5">
    <source>
        <dbReference type="ARBA" id="ARBA00023136"/>
    </source>
</evidence>